<dbReference type="Proteomes" id="UP000034196">
    <property type="component" value="Unassembled WGS sequence"/>
</dbReference>
<dbReference type="InterPro" id="IPR002734">
    <property type="entry name" value="RibDG_C"/>
</dbReference>
<dbReference type="GO" id="GO:0008703">
    <property type="term" value="F:5-amino-6-(5-phosphoribosylamino)uracil reductase activity"/>
    <property type="evidence" value="ECO:0007669"/>
    <property type="project" value="InterPro"/>
</dbReference>
<accession>A0A1J4NY28</accession>
<dbReference type="GO" id="GO:0009231">
    <property type="term" value="P:riboflavin biosynthetic process"/>
    <property type="evidence" value="ECO:0007669"/>
    <property type="project" value="InterPro"/>
</dbReference>
<gene>
    <name evidence="2" type="ORF">WN71_018495</name>
</gene>
<dbReference type="AlphaFoldDB" id="A0A1J4NY28"/>
<organism evidence="2 3">
    <name type="scientific">Streptomyces mangrovisoli</name>
    <dbReference type="NCBI Taxonomy" id="1428628"/>
    <lineage>
        <taxon>Bacteria</taxon>
        <taxon>Bacillati</taxon>
        <taxon>Actinomycetota</taxon>
        <taxon>Actinomycetes</taxon>
        <taxon>Kitasatosporales</taxon>
        <taxon>Streptomycetaceae</taxon>
        <taxon>Streptomyces</taxon>
    </lineage>
</organism>
<dbReference type="OrthoDB" id="7342392at2"/>
<keyword evidence="3" id="KW-1185">Reference proteome</keyword>
<sequence>MSVIVIQFITVDGVAADPAGASGTPTGGWVLRHGREQIAGDKFGIADVLEDGAMLLGRATWQEFARIWPGRSGPFADRMNAARKLVVSRTGLDTSAWSNSTVVDGDPAAAVRKAEGDIVVLGSRSVVGALAAEDLVDEYRLLTFPEVVGTGDPFFPAGTAPVHLRCLSVEPSGVGFLTRYARTGA</sequence>
<protein>
    <submittedName>
        <fullName evidence="2">Riboflavin biosynthesis protein RibD</fullName>
    </submittedName>
</protein>
<dbReference type="RefSeq" id="WP_046591792.1">
    <property type="nucleotide sequence ID" value="NZ_LAVA02000040.1"/>
</dbReference>
<dbReference type="STRING" id="1428628.WN71_018495"/>
<evidence type="ECO:0000259" key="1">
    <source>
        <dbReference type="Pfam" id="PF01872"/>
    </source>
</evidence>
<proteinExistence type="predicted"/>
<dbReference type="Gene3D" id="3.40.430.10">
    <property type="entry name" value="Dihydrofolate Reductase, subunit A"/>
    <property type="match status" value="1"/>
</dbReference>
<dbReference type="Pfam" id="PF01872">
    <property type="entry name" value="RibD_C"/>
    <property type="match status" value="1"/>
</dbReference>
<dbReference type="InterPro" id="IPR024072">
    <property type="entry name" value="DHFR-like_dom_sf"/>
</dbReference>
<dbReference type="SUPFAM" id="SSF53597">
    <property type="entry name" value="Dihydrofolate reductase-like"/>
    <property type="match status" value="1"/>
</dbReference>
<feature type="domain" description="Bacterial bifunctional deaminase-reductase C-terminal" evidence="1">
    <location>
        <begin position="3"/>
        <end position="176"/>
    </location>
</feature>
<evidence type="ECO:0000313" key="3">
    <source>
        <dbReference type="Proteomes" id="UP000034196"/>
    </source>
</evidence>
<comment type="caution">
    <text evidence="2">The sequence shown here is derived from an EMBL/GenBank/DDBJ whole genome shotgun (WGS) entry which is preliminary data.</text>
</comment>
<dbReference type="EMBL" id="LAVA02000040">
    <property type="protein sequence ID" value="OIJ66388.1"/>
    <property type="molecule type" value="Genomic_DNA"/>
</dbReference>
<name>A0A1J4NY28_9ACTN</name>
<reference evidence="2" key="1">
    <citation type="submission" date="2016-10" db="EMBL/GenBank/DDBJ databases">
        <title>Genome sequence of Streptomyces mangrovisoli MUSC 149.</title>
        <authorList>
            <person name="Lee L.-H."/>
            <person name="Ser H.-L."/>
        </authorList>
    </citation>
    <scope>NUCLEOTIDE SEQUENCE [LARGE SCALE GENOMIC DNA]</scope>
    <source>
        <strain evidence="2">MUSC 149</strain>
    </source>
</reference>
<evidence type="ECO:0000313" key="2">
    <source>
        <dbReference type="EMBL" id="OIJ66388.1"/>
    </source>
</evidence>